<dbReference type="AlphaFoldDB" id="A0A975IPJ4"/>
<dbReference type="Proteomes" id="UP000671914">
    <property type="component" value="Chromosome"/>
</dbReference>
<sequence>MSGGEWRPAPAAGLRVGPARWDGARMVTDASCDGHERILTLGLRERMVLELVDGERSPGAIAAELAGQGTPLPPAALTQILNGFVMHGLLERPFAVETAGVARADRDAATAPATRPEVWAGAARRRDPLGMLAAAPAMAVLGVAAAAGIAAAVFALPAAWAAVTSGAAGAWLVAAILAAVAWTGAVTWAHEAAHAAVFRRLSGRAARLSITMLGVVPMPNTQLAGLALLSPGRRARVVAAGPLVSLAAMLVPAAVFAADPAGPAGLAAAAAVVLGAAVNWLSLSFFPNTDATRLLEVAGSVDQVQAVAFRALVRPSSIPRALPGAAKTVIRAYPFLLAASVLATAALSVPAIRSVLP</sequence>
<keyword evidence="1" id="KW-0472">Membrane</keyword>
<feature type="transmembrane region" description="Helical" evidence="1">
    <location>
        <begin position="332"/>
        <end position="352"/>
    </location>
</feature>
<evidence type="ECO:0000256" key="1">
    <source>
        <dbReference type="SAM" id="Phobius"/>
    </source>
</evidence>
<feature type="transmembrane region" description="Helical" evidence="1">
    <location>
        <begin position="210"/>
        <end position="229"/>
    </location>
</feature>
<accession>A0A975IPJ4</accession>
<dbReference type="KEGG" id="aarc:G127AT_12320"/>
<evidence type="ECO:0000313" key="2">
    <source>
        <dbReference type="EMBL" id="QTX04071.1"/>
    </source>
</evidence>
<gene>
    <name evidence="2" type="ORF">G127AT_12320</name>
</gene>
<dbReference type="RefSeq" id="WP_210897301.1">
    <property type="nucleotide sequence ID" value="NZ_CP071696.1"/>
</dbReference>
<keyword evidence="1" id="KW-1133">Transmembrane helix</keyword>
<keyword evidence="3" id="KW-1185">Reference proteome</keyword>
<dbReference type="EMBL" id="CP071696">
    <property type="protein sequence ID" value="QTX04071.1"/>
    <property type="molecule type" value="Genomic_DNA"/>
</dbReference>
<feature type="transmembrane region" description="Helical" evidence="1">
    <location>
        <begin position="168"/>
        <end position="189"/>
    </location>
</feature>
<evidence type="ECO:0000313" key="3">
    <source>
        <dbReference type="Proteomes" id="UP000671914"/>
    </source>
</evidence>
<feature type="transmembrane region" description="Helical" evidence="1">
    <location>
        <begin position="235"/>
        <end position="257"/>
    </location>
</feature>
<feature type="transmembrane region" description="Helical" evidence="1">
    <location>
        <begin position="264"/>
        <end position="286"/>
    </location>
</feature>
<feature type="transmembrane region" description="Helical" evidence="1">
    <location>
        <begin position="132"/>
        <end position="156"/>
    </location>
</feature>
<protein>
    <submittedName>
        <fullName evidence="2">Uncharacterized protein</fullName>
    </submittedName>
</protein>
<reference evidence="2" key="1">
    <citation type="submission" date="2021-03" db="EMBL/GenBank/DDBJ databases">
        <title>Agromyces archimandritus sp. nov., isolated from the cockroach Archimandrita tessellata.</title>
        <authorList>
            <person name="Guzman J."/>
            <person name="Ortuzar M."/>
            <person name="Poehlein A."/>
            <person name="Daniel R."/>
            <person name="Trujillo M."/>
            <person name="Vilcinskas A."/>
        </authorList>
    </citation>
    <scope>NUCLEOTIDE SEQUENCE</scope>
    <source>
        <strain evidence="2">G127AT</strain>
    </source>
</reference>
<name>A0A975IPJ4_9MICO</name>
<proteinExistence type="predicted"/>
<keyword evidence="1" id="KW-0812">Transmembrane</keyword>
<organism evidence="2 3">
    <name type="scientific">Agromyces archimandritae</name>
    <dbReference type="NCBI Taxonomy" id="2781962"/>
    <lineage>
        <taxon>Bacteria</taxon>
        <taxon>Bacillati</taxon>
        <taxon>Actinomycetota</taxon>
        <taxon>Actinomycetes</taxon>
        <taxon>Micrococcales</taxon>
        <taxon>Microbacteriaceae</taxon>
        <taxon>Agromyces</taxon>
    </lineage>
</organism>